<protein>
    <submittedName>
        <fullName evidence="1">Dihydrodipicolinate reductase</fullName>
    </submittedName>
</protein>
<dbReference type="GO" id="GO:0008839">
    <property type="term" value="F:4-hydroxy-tetrahydrodipicolinate reductase"/>
    <property type="evidence" value="ECO:0007669"/>
    <property type="project" value="InterPro"/>
</dbReference>
<reference evidence="1 2" key="1">
    <citation type="submission" date="2020-04" db="EMBL/GenBank/DDBJ databases">
        <title>Ramlibacter sp. G-1-2-2 isolated from soil.</title>
        <authorList>
            <person name="Dahal R.H."/>
        </authorList>
    </citation>
    <scope>NUCLEOTIDE SEQUENCE [LARGE SCALE GENOMIC DNA]</scope>
    <source>
        <strain evidence="1 2">G-1-2-2</strain>
    </source>
</reference>
<sequence>MQVFIVGSGKLASELLEHLSLAPPFEIHRWQGAPAIRERAIVVHAGSGRELDEAVAFCERSGSALVELSTGSALEARPPACPVVLCPNTNILMLKFMAMLDRAGPLFAGSRISITESHQAGKTSTAGTAVAMAASLGLGAGDVVSVRDPAEQQGALGIPPEHLPRHAVHVISIDDGACSIAMETRVYGASPYADGVARIVSAVHAHPLANGVHSIAEFIERGWI</sequence>
<keyword evidence="2" id="KW-1185">Reference proteome</keyword>
<dbReference type="PANTHER" id="PTHR20836:SF0">
    <property type="entry name" value="4-HYDROXY-TETRAHYDRODIPICOLINATE REDUCTASE 1, CHLOROPLASTIC-RELATED"/>
    <property type="match status" value="1"/>
</dbReference>
<proteinExistence type="predicted"/>
<dbReference type="EMBL" id="JABBFX010000001">
    <property type="protein sequence ID" value="NML42270.1"/>
    <property type="molecule type" value="Genomic_DNA"/>
</dbReference>
<dbReference type="Proteomes" id="UP000541185">
    <property type="component" value="Unassembled WGS sequence"/>
</dbReference>
<dbReference type="RefSeq" id="WP_169416489.1">
    <property type="nucleotide sequence ID" value="NZ_JABBFX010000001.1"/>
</dbReference>
<comment type="caution">
    <text evidence="1">The sequence shown here is derived from an EMBL/GenBank/DDBJ whole genome shotgun (WGS) entry which is preliminary data.</text>
</comment>
<dbReference type="AlphaFoldDB" id="A0A848GZN4"/>
<organism evidence="1 2">
    <name type="scientific">Ramlibacter agri</name>
    <dbReference type="NCBI Taxonomy" id="2728837"/>
    <lineage>
        <taxon>Bacteria</taxon>
        <taxon>Pseudomonadati</taxon>
        <taxon>Pseudomonadota</taxon>
        <taxon>Betaproteobacteria</taxon>
        <taxon>Burkholderiales</taxon>
        <taxon>Comamonadaceae</taxon>
        <taxon>Ramlibacter</taxon>
    </lineage>
</organism>
<accession>A0A848GZN4</accession>
<dbReference type="PANTHER" id="PTHR20836">
    <property type="entry name" value="DIHYDRODIPICOLINATE REDUCTASE"/>
    <property type="match status" value="1"/>
</dbReference>
<name>A0A848GZN4_9BURK</name>
<evidence type="ECO:0000313" key="2">
    <source>
        <dbReference type="Proteomes" id="UP000541185"/>
    </source>
</evidence>
<evidence type="ECO:0000313" key="1">
    <source>
        <dbReference type="EMBL" id="NML42270.1"/>
    </source>
</evidence>
<dbReference type="GO" id="GO:0009089">
    <property type="term" value="P:lysine biosynthetic process via diaminopimelate"/>
    <property type="evidence" value="ECO:0007669"/>
    <property type="project" value="InterPro"/>
</dbReference>
<dbReference type="InterPro" id="IPR023940">
    <property type="entry name" value="DHDPR_bac"/>
</dbReference>
<dbReference type="GO" id="GO:0019877">
    <property type="term" value="P:diaminopimelate biosynthetic process"/>
    <property type="evidence" value="ECO:0007669"/>
    <property type="project" value="TreeGrafter"/>
</dbReference>
<gene>
    <name evidence="1" type="ORF">HHL11_00820</name>
</gene>